<sequence length="106" mass="11010">MLCAATLSPDLDRVLRAAACRATAARLAARHPGGTVELRVPPFTAVQVGFGDGPRHTRGTPPNVVEMTGEVLLDLATGRVSWEDAVVSASGVHAARLAEVFPLTAP</sequence>
<organism evidence="2 3">
    <name type="scientific">Arachnia propionica</name>
    <dbReference type="NCBI Taxonomy" id="1750"/>
    <lineage>
        <taxon>Bacteria</taxon>
        <taxon>Bacillati</taxon>
        <taxon>Actinomycetota</taxon>
        <taxon>Actinomycetes</taxon>
        <taxon>Propionibacteriales</taxon>
        <taxon>Propionibacteriaceae</taxon>
        <taxon>Arachnia</taxon>
    </lineage>
</organism>
<dbReference type="InterPro" id="IPR041629">
    <property type="entry name" value="SCP_3"/>
</dbReference>
<dbReference type="Pfam" id="PF17844">
    <property type="entry name" value="SCP_3"/>
    <property type="match status" value="1"/>
</dbReference>
<gene>
    <name evidence="2" type="ORF">EII34_13980</name>
</gene>
<evidence type="ECO:0000259" key="1">
    <source>
        <dbReference type="Pfam" id="PF17844"/>
    </source>
</evidence>
<evidence type="ECO:0000313" key="2">
    <source>
        <dbReference type="EMBL" id="RRD03520.1"/>
    </source>
</evidence>
<comment type="caution">
    <text evidence="2">The sequence shown here is derived from an EMBL/GenBank/DDBJ whole genome shotgun (WGS) entry which is preliminary data.</text>
</comment>
<reference evidence="2 3" key="1">
    <citation type="submission" date="2018-11" db="EMBL/GenBank/DDBJ databases">
        <title>Genomes From Bacteria Associated with the Canine Oral Cavity: a Test Case for Automated Genome-Based Taxonomic Assignment.</title>
        <authorList>
            <person name="Coil D.A."/>
            <person name="Jospin G."/>
            <person name="Darling A.E."/>
            <person name="Wallis C."/>
            <person name="Davis I.J."/>
            <person name="Harris S."/>
            <person name="Eisen J.A."/>
            <person name="Holcombe L.J."/>
            <person name="O'Flynn C."/>
        </authorList>
    </citation>
    <scope>NUCLEOTIDE SEQUENCE [LARGE SCALE GENOMIC DNA]</scope>
    <source>
        <strain evidence="2 3">OH887_COT-365</strain>
    </source>
</reference>
<dbReference type="Gene3D" id="3.30.1050.40">
    <property type="match status" value="1"/>
</dbReference>
<protein>
    <recommendedName>
        <fullName evidence="1">Bacterial SCP orthologue domain-containing protein</fullName>
    </recommendedName>
</protein>
<evidence type="ECO:0000313" key="3">
    <source>
        <dbReference type="Proteomes" id="UP000280819"/>
    </source>
</evidence>
<dbReference type="AlphaFoldDB" id="A0A3P1T2G3"/>
<feature type="domain" description="Bacterial SCP orthologue" evidence="1">
    <location>
        <begin position="12"/>
        <end position="103"/>
    </location>
</feature>
<accession>A0A3P1T2G3</accession>
<dbReference type="OrthoDB" id="8481083at2"/>
<proteinExistence type="predicted"/>
<dbReference type="EMBL" id="RQZG01000019">
    <property type="protein sequence ID" value="RRD03520.1"/>
    <property type="molecule type" value="Genomic_DNA"/>
</dbReference>
<name>A0A3P1T2G3_9ACTN</name>
<dbReference type="Proteomes" id="UP000280819">
    <property type="component" value="Unassembled WGS sequence"/>
</dbReference>